<proteinExistence type="predicted"/>
<dbReference type="Proteomes" id="UP000298030">
    <property type="component" value="Unassembled WGS sequence"/>
</dbReference>
<dbReference type="EMBL" id="QPFP01000099">
    <property type="protein sequence ID" value="TEB21937.1"/>
    <property type="molecule type" value="Genomic_DNA"/>
</dbReference>
<sequence length="131" mass="14732">MRRRAALVLNSISLRAYLKQLPVPWQHLPCSCPWACLIATVGPWDVILCLPIFEPMPYQTHRNREALAAKSRLRLTMSYTLRSADQSHRSTNPSNHGNFPSIGTVEQYAATDHAAQGVPIVGFRELAPKRQ</sequence>
<evidence type="ECO:0000313" key="2">
    <source>
        <dbReference type="Proteomes" id="UP000298030"/>
    </source>
</evidence>
<gene>
    <name evidence="1" type="ORF">FA13DRAFT_1525451</name>
</gene>
<evidence type="ECO:0000313" key="1">
    <source>
        <dbReference type="EMBL" id="TEB21937.1"/>
    </source>
</evidence>
<protein>
    <submittedName>
        <fullName evidence="1">Uncharacterized protein</fullName>
    </submittedName>
</protein>
<dbReference type="AlphaFoldDB" id="A0A4Y7SJ76"/>
<organism evidence="1 2">
    <name type="scientific">Coprinellus micaceus</name>
    <name type="common">Glistening ink-cap mushroom</name>
    <name type="synonym">Coprinus micaceus</name>
    <dbReference type="NCBI Taxonomy" id="71717"/>
    <lineage>
        <taxon>Eukaryota</taxon>
        <taxon>Fungi</taxon>
        <taxon>Dikarya</taxon>
        <taxon>Basidiomycota</taxon>
        <taxon>Agaricomycotina</taxon>
        <taxon>Agaricomycetes</taxon>
        <taxon>Agaricomycetidae</taxon>
        <taxon>Agaricales</taxon>
        <taxon>Agaricineae</taxon>
        <taxon>Psathyrellaceae</taxon>
        <taxon>Coprinellus</taxon>
    </lineage>
</organism>
<keyword evidence="2" id="KW-1185">Reference proteome</keyword>
<accession>A0A4Y7SJ76</accession>
<reference evidence="1 2" key="1">
    <citation type="journal article" date="2019" name="Nat. Ecol. Evol.">
        <title>Megaphylogeny resolves global patterns of mushroom evolution.</title>
        <authorList>
            <person name="Varga T."/>
            <person name="Krizsan K."/>
            <person name="Foldi C."/>
            <person name="Dima B."/>
            <person name="Sanchez-Garcia M."/>
            <person name="Sanchez-Ramirez S."/>
            <person name="Szollosi G.J."/>
            <person name="Szarkandi J.G."/>
            <person name="Papp V."/>
            <person name="Albert L."/>
            <person name="Andreopoulos W."/>
            <person name="Angelini C."/>
            <person name="Antonin V."/>
            <person name="Barry K.W."/>
            <person name="Bougher N.L."/>
            <person name="Buchanan P."/>
            <person name="Buyck B."/>
            <person name="Bense V."/>
            <person name="Catcheside P."/>
            <person name="Chovatia M."/>
            <person name="Cooper J."/>
            <person name="Damon W."/>
            <person name="Desjardin D."/>
            <person name="Finy P."/>
            <person name="Geml J."/>
            <person name="Haridas S."/>
            <person name="Hughes K."/>
            <person name="Justo A."/>
            <person name="Karasinski D."/>
            <person name="Kautmanova I."/>
            <person name="Kiss B."/>
            <person name="Kocsube S."/>
            <person name="Kotiranta H."/>
            <person name="LaButti K.M."/>
            <person name="Lechner B.E."/>
            <person name="Liimatainen K."/>
            <person name="Lipzen A."/>
            <person name="Lukacs Z."/>
            <person name="Mihaltcheva S."/>
            <person name="Morgado L.N."/>
            <person name="Niskanen T."/>
            <person name="Noordeloos M.E."/>
            <person name="Ohm R.A."/>
            <person name="Ortiz-Santana B."/>
            <person name="Ovrebo C."/>
            <person name="Racz N."/>
            <person name="Riley R."/>
            <person name="Savchenko A."/>
            <person name="Shiryaev A."/>
            <person name="Soop K."/>
            <person name="Spirin V."/>
            <person name="Szebenyi C."/>
            <person name="Tomsovsky M."/>
            <person name="Tulloss R.E."/>
            <person name="Uehling J."/>
            <person name="Grigoriev I.V."/>
            <person name="Vagvolgyi C."/>
            <person name="Papp T."/>
            <person name="Martin F.M."/>
            <person name="Miettinen O."/>
            <person name="Hibbett D.S."/>
            <person name="Nagy L.G."/>
        </authorList>
    </citation>
    <scope>NUCLEOTIDE SEQUENCE [LARGE SCALE GENOMIC DNA]</scope>
    <source>
        <strain evidence="1 2">FP101781</strain>
    </source>
</reference>
<comment type="caution">
    <text evidence="1">The sequence shown here is derived from an EMBL/GenBank/DDBJ whole genome shotgun (WGS) entry which is preliminary data.</text>
</comment>
<name>A0A4Y7SJ76_COPMI</name>